<organism evidence="1 2">
    <name type="scientific">Paenibacillus rhizovicinus</name>
    <dbReference type="NCBI Taxonomy" id="2704463"/>
    <lineage>
        <taxon>Bacteria</taxon>
        <taxon>Bacillati</taxon>
        <taxon>Bacillota</taxon>
        <taxon>Bacilli</taxon>
        <taxon>Bacillales</taxon>
        <taxon>Paenibacillaceae</taxon>
        <taxon>Paenibacillus</taxon>
    </lineage>
</organism>
<proteinExistence type="predicted"/>
<accession>A0A6C0PA91</accession>
<dbReference type="KEGG" id="prz:GZH47_29670"/>
<gene>
    <name evidence="1" type="ORF">GZH47_29670</name>
</gene>
<evidence type="ECO:0000313" key="1">
    <source>
        <dbReference type="EMBL" id="QHW34553.1"/>
    </source>
</evidence>
<reference evidence="1 2" key="1">
    <citation type="submission" date="2020-02" db="EMBL/GenBank/DDBJ databases">
        <title>Paenibacillus sp. nov., isolated from rhizosphere soil of tomato.</title>
        <authorList>
            <person name="Weon H.-Y."/>
            <person name="Lee S.A."/>
        </authorList>
    </citation>
    <scope>NUCLEOTIDE SEQUENCE [LARGE SCALE GENOMIC DNA]</scope>
    <source>
        <strain evidence="1 2">14171R-81</strain>
    </source>
</reference>
<name>A0A6C0PA91_9BACL</name>
<dbReference type="EMBL" id="CP048286">
    <property type="protein sequence ID" value="QHW34553.1"/>
    <property type="molecule type" value="Genomic_DNA"/>
</dbReference>
<dbReference type="AlphaFoldDB" id="A0A6C0PA91"/>
<protein>
    <submittedName>
        <fullName evidence="1">Uncharacterized protein</fullName>
    </submittedName>
</protein>
<sequence>MNNTSVDDYFAQLRDLKPGSDSDADHFGEALRSAGFTPMRRFLDEFRLYLRSYLEAESGAASELLKRAMKAVPEPGRISPSWTYVWREYEGIIRTKAQVFRDIPESEREGEWQVLLDNPFSNQNIAVYPNLTFIEAAYMFAYFRTDLTNSEYVRLQKIATLMTFSGADSDGIQPIVSL</sequence>
<dbReference type="RefSeq" id="WP_162644705.1">
    <property type="nucleotide sequence ID" value="NZ_CP048286.1"/>
</dbReference>
<keyword evidence="2" id="KW-1185">Reference proteome</keyword>
<evidence type="ECO:0000313" key="2">
    <source>
        <dbReference type="Proteomes" id="UP000479114"/>
    </source>
</evidence>
<dbReference type="Proteomes" id="UP000479114">
    <property type="component" value="Chromosome"/>
</dbReference>